<dbReference type="EMBL" id="BPLQ01010429">
    <property type="protein sequence ID" value="GIY50700.1"/>
    <property type="molecule type" value="Genomic_DNA"/>
</dbReference>
<accession>A0AAV4TY64</accession>
<proteinExistence type="predicted"/>
<dbReference type="AlphaFoldDB" id="A0AAV4TY64"/>
<feature type="region of interest" description="Disordered" evidence="1">
    <location>
        <begin position="19"/>
        <end position="43"/>
    </location>
</feature>
<organism evidence="2 3">
    <name type="scientific">Caerostris darwini</name>
    <dbReference type="NCBI Taxonomy" id="1538125"/>
    <lineage>
        <taxon>Eukaryota</taxon>
        <taxon>Metazoa</taxon>
        <taxon>Ecdysozoa</taxon>
        <taxon>Arthropoda</taxon>
        <taxon>Chelicerata</taxon>
        <taxon>Arachnida</taxon>
        <taxon>Araneae</taxon>
        <taxon>Araneomorphae</taxon>
        <taxon>Entelegynae</taxon>
        <taxon>Araneoidea</taxon>
        <taxon>Araneidae</taxon>
        <taxon>Caerostris</taxon>
    </lineage>
</organism>
<feature type="region of interest" description="Disordered" evidence="1">
    <location>
        <begin position="68"/>
        <end position="104"/>
    </location>
</feature>
<feature type="compositionally biased region" description="Basic residues" evidence="1">
    <location>
        <begin position="86"/>
        <end position="95"/>
    </location>
</feature>
<evidence type="ECO:0000313" key="3">
    <source>
        <dbReference type="Proteomes" id="UP001054837"/>
    </source>
</evidence>
<dbReference type="Proteomes" id="UP001054837">
    <property type="component" value="Unassembled WGS sequence"/>
</dbReference>
<keyword evidence="3" id="KW-1185">Reference proteome</keyword>
<protein>
    <submittedName>
        <fullName evidence="2">Uncharacterized protein</fullName>
    </submittedName>
</protein>
<sequence>MSEYFFSPSRTCEVPEYSHSNRRSYQKFSSNRSHWMQMPKTDPRTEVQCGISRFLEMGKGREAIRKIGMRPFPLDENQTRKDETKTKKKKRKKRTCAREMRSEYREKKELNLHSGKNGISPFSLPYVAF</sequence>
<evidence type="ECO:0000313" key="2">
    <source>
        <dbReference type="EMBL" id="GIY50700.1"/>
    </source>
</evidence>
<reference evidence="2 3" key="1">
    <citation type="submission" date="2021-06" db="EMBL/GenBank/DDBJ databases">
        <title>Caerostris darwini draft genome.</title>
        <authorList>
            <person name="Kono N."/>
            <person name="Arakawa K."/>
        </authorList>
    </citation>
    <scope>NUCLEOTIDE SEQUENCE [LARGE SCALE GENOMIC DNA]</scope>
</reference>
<gene>
    <name evidence="2" type="ORF">CDAR_515871</name>
</gene>
<name>A0AAV4TY64_9ARAC</name>
<comment type="caution">
    <text evidence="2">The sequence shown here is derived from an EMBL/GenBank/DDBJ whole genome shotgun (WGS) entry which is preliminary data.</text>
</comment>
<evidence type="ECO:0000256" key="1">
    <source>
        <dbReference type="SAM" id="MobiDB-lite"/>
    </source>
</evidence>